<dbReference type="EMBL" id="QPMM01000006">
    <property type="protein sequence ID" value="RFS22834.1"/>
    <property type="molecule type" value="Genomic_DNA"/>
</dbReference>
<gene>
    <name evidence="1" type="ORF">DVR12_12655</name>
</gene>
<comment type="caution">
    <text evidence="1">The sequence shown here is derived from an EMBL/GenBank/DDBJ whole genome shotgun (WGS) entry which is preliminary data.</text>
</comment>
<dbReference type="GO" id="GO:0016491">
    <property type="term" value="F:oxidoreductase activity"/>
    <property type="evidence" value="ECO:0007669"/>
    <property type="project" value="InterPro"/>
</dbReference>
<proteinExistence type="predicted"/>
<evidence type="ECO:0000313" key="1">
    <source>
        <dbReference type="EMBL" id="RFS22834.1"/>
    </source>
</evidence>
<sequence length="42" mass="4965">MPYDTTYKEWTVYKTDTIHFCSPTCKGVFEKNPEKFMAKLGK</sequence>
<dbReference type="Proteomes" id="UP000260644">
    <property type="component" value="Unassembled WGS sequence"/>
</dbReference>
<dbReference type="SUPFAM" id="SSF47240">
    <property type="entry name" value="Ferritin-like"/>
    <property type="match status" value="1"/>
</dbReference>
<evidence type="ECO:0000313" key="2">
    <source>
        <dbReference type="Proteomes" id="UP000260644"/>
    </source>
</evidence>
<dbReference type="InterPro" id="IPR012348">
    <property type="entry name" value="RNR-like"/>
</dbReference>
<dbReference type="OrthoDB" id="678327at2"/>
<dbReference type="InterPro" id="IPR009078">
    <property type="entry name" value="Ferritin-like_SF"/>
</dbReference>
<protein>
    <submittedName>
        <fullName evidence="1">YHS domain-containing protein</fullName>
    </submittedName>
</protein>
<accession>A0A3E1YAR8</accession>
<name>A0A3E1YAR8_9BACT</name>
<keyword evidence="2" id="KW-1185">Reference proteome</keyword>
<organism evidence="1 2">
    <name type="scientific">Chitinophaga silvatica</name>
    <dbReference type="NCBI Taxonomy" id="2282649"/>
    <lineage>
        <taxon>Bacteria</taxon>
        <taxon>Pseudomonadati</taxon>
        <taxon>Bacteroidota</taxon>
        <taxon>Chitinophagia</taxon>
        <taxon>Chitinophagales</taxon>
        <taxon>Chitinophagaceae</taxon>
        <taxon>Chitinophaga</taxon>
    </lineage>
</organism>
<reference evidence="1 2" key="1">
    <citation type="submission" date="2018-07" db="EMBL/GenBank/DDBJ databases">
        <title>Chitinophaga K2CV101002-2 sp. nov., isolated from a monsoon evergreen broad-leaved forest soil.</title>
        <authorList>
            <person name="Lv Y."/>
        </authorList>
    </citation>
    <scope>NUCLEOTIDE SEQUENCE [LARGE SCALE GENOMIC DNA]</scope>
    <source>
        <strain evidence="1 2">GDMCC 1.1288</strain>
    </source>
</reference>
<dbReference type="Gene3D" id="1.10.620.20">
    <property type="entry name" value="Ribonucleotide Reductase, subunit A"/>
    <property type="match status" value="1"/>
</dbReference>
<dbReference type="AlphaFoldDB" id="A0A3E1YAR8"/>